<dbReference type="GO" id="GO:0006355">
    <property type="term" value="P:regulation of DNA-templated transcription"/>
    <property type="evidence" value="ECO:0007669"/>
    <property type="project" value="InterPro"/>
</dbReference>
<evidence type="ECO:0000259" key="6">
    <source>
        <dbReference type="PROSITE" id="PS50112"/>
    </source>
</evidence>
<dbReference type="PROSITE" id="PS00676">
    <property type="entry name" value="SIGMA54_INTERACT_2"/>
    <property type="match status" value="1"/>
</dbReference>
<dbReference type="PANTHER" id="PTHR32071">
    <property type="entry name" value="TRANSCRIPTIONAL REGULATORY PROTEIN"/>
    <property type="match status" value="1"/>
</dbReference>
<dbReference type="Pfam" id="PF25601">
    <property type="entry name" value="AAA_lid_14"/>
    <property type="match status" value="1"/>
</dbReference>
<dbReference type="SUPFAM" id="SSF55781">
    <property type="entry name" value="GAF domain-like"/>
    <property type="match status" value="1"/>
</dbReference>
<dbReference type="Pfam" id="PF02954">
    <property type="entry name" value="HTH_8"/>
    <property type="match status" value="1"/>
</dbReference>
<keyword evidence="4" id="KW-0804">Transcription</keyword>
<dbReference type="GO" id="GO:0005524">
    <property type="term" value="F:ATP binding"/>
    <property type="evidence" value="ECO:0007669"/>
    <property type="project" value="UniProtKB-KW"/>
</dbReference>
<keyword evidence="3" id="KW-0805">Transcription regulation</keyword>
<dbReference type="PROSITE" id="PS00675">
    <property type="entry name" value="SIGMA54_INTERACT_1"/>
    <property type="match status" value="1"/>
</dbReference>
<dbReference type="AlphaFoldDB" id="A0A9X2C3Z2"/>
<dbReference type="SUPFAM" id="SSF55785">
    <property type="entry name" value="PYP-like sensor domain (PAS domain)"/>
    <property type="match status" value="1"/>
</dbReference>
<dbReference type="PANTHER" id="PTHR32071:SF77">
    <property type="entry name" value="TRANSCRIPTIONAL REGULATORY PROTEIN"/>
    <property type="match status" value="1"/>
</dbReference>
<dbReference type="InterPro" id="IPR029016">
    <property type="entry name" value="GAF-like_dom_sf"/>
</dbReference>
<dbReference type="Gene3D" id="3.30.450.40">
    <property type="match status" value="1"/>
</dbReference>
<keyword evidence="2" id="KW-0067">ATP-binding</keyword>
<evidence type="ECO:0000313" key="7">
    <source>
        <dbReference type="EMBL" id="MCK9796550.1"/>
    </source>
</evidence>
<dbReference type="PROSITE" id="PS50045">
    <property type="entry name" value="SIGMA54_INTERACT_4"/>
    <property type="match status" value="1"/>
</dbReference>
<evidence type="ECO:0000256" key="3">
    <source>
        <dbReference type="ARBA" id="ARBA00023015"/>
    </source>
</evidence>
<dbReference type="Pfam" id="PF00989">
    <property type="entry name" value="PAS"/>
    <property type="match status" value="1"/>
</dbReference>
<keyword evidence="1" id="KW-0547">Nucleotide-binding</keyword>
<dbReference type="Gene3D" id="3.30.450.20">
    <property type="entry name" value="PAS domain"/>
    <property type="match status" value="1"/>
</dbReference>
<dbReference type="Pfam" id="PF00158">
    <property type="entry name" value="Sigma54_activat"/>
    <property type="match status" value="1"/>
</dbReference>
<dbReference type="SUPFAM" id="SSF46689">
    <property type="entry name" value="Homeodomain-like"/>
    <property type="match status" value="1"/>
</dbReference>
<dbReference type="InterPro" id="IPR025943">
    <property type="entry name" value="Sigma_54_int_dom_ATP-bd_2"/>
</dbReference>
<dbReference type="PRINTS" id="PR01590">
    <property type="entry name" value="HTHFIS"/>
</dbReference>
<reference evidence="7 8" key="2">
    <citation type="journal article" date="2023" name="Plant Pathol.">
        <title>Dismantling and reorganizing Pseudomonas marginalis sensu#lato.</title>
        <authorList>
            <person name="Sawada H."/>
            <person name="Fujikawa T."/>
            <person name="Satou M."/>
        </authorList>
    </citation>
    <scope>NUCLEOTIDE SEQUENCE [LARGE SCALE GENOMIC DNA]</scope>
    <source>
        <strain evidence="7 8">MAFF 302030</strain>
    </source>
</reference>
<dbReference type="Gene3D" id="1.10.10.60">
    <property type="entry name" value="Homeodomain-like"/>
    <property type="match status" value="1"/>
</dbReference>
<dbReference type="RefSeq" id="WP_268264323.1">
    <property type="nucleotide sequence ID" value="NZ_JALQCW010000004.1"/>
</dbReference>
<proteinExistence type="predicted"/>
<accession>A0A9X2C3Z2</accession>
<dbReference type="Proteomes" id="UP001155059">
    <property type="component" value="Unassembled WGS sequence"/>
</dbReference>
<dbReference type="InterPro" id="IPR002078">
    <property type="entry name" value="Sigma_54_int"/>
</dbReference>
<dbReference type="InterPro" id="IPR002197">
    <property type="entry name" value="HTH_Fis"/>
</dbReference>
<dbReference type="EMBL" id="JALQCW010000004">
    <property type="protein sequence ID" value="MCK9796550.1"/>
    <property type="molecule type" value="Genomic_DNA"/>
</dbReference>
<evidence type="ECO:0000256" key="4">
    <source>
        <dbReference type="ARBA" id="ARBA00023163"/>
    </source>
</evidence>
<feature type="domain" description="Sigma-54 factor interaction" evidence="5">
    <location>
        <begin position="312"/>
        <end position="534"/>
    </location>
</feature>
<dbReference type="InterPro" id="IPR058031">
    <property type="entry name" value="AAA_lid_NorR"/>
</dbReference>
<dbReference type="Gene3D" id="1.10.8.60">
    <property type="match status" value="1"/>
</dbReference>
<dbReference type="SUPFAM" id="SSF52540">
    <property type="entry name" value="P-loop containing nucleoside triphosphate hydrolases"/>
    <property type="match status" value="1"/>
</dbReference>
<dbReference type="InterPro" id="IPR009057">
    <property type="entry name" value="Homeodomain-like_sf"/>
</dbReference>
<comment type="caution">
    <text evidence="7">The sequence shown here is derived from an EMBL/GenBank/DDBJ whole genome shotgun (WGS) entry which is preliminary data.</text>
</comment>
<dbReference type="PROSITE" id="PS50112">
    <property type="entry name" value="PAS"/>
    <property type="match status" value="1"/>
</dbReference>
<dbReference type="FunFam" id="3.40.50.300:FF:000006">
    <property type="entry name" value="DNA-binding transcriptional regulator NtrC"/>
    <property type="match status" value="1"/>
</dbReference>
<feature type="domain" description="PAS" evidence="6">
    <location>
        <begin position="215"/>
        <end position="286"/>
    </location>
</feature>
<dbReference type="CDD" id="cd00009">
    <property type="entry name" value="AAA"/>
    <property type="match status" value="1"/>
</dbReference>
<gene>
    <name evidence="7" type="ORF">M1B34_02010</name>
</gene>
<dbReference type="InterPro" id="IPR027417">
    <property type="entry name" value="P-loop_NTPase"/>
</dbReference>
<name>A0A9X2C3Z2_9PSED</name>
<reference evidence="7 8" key="1">
    <citation type="journal article" date="2022" name="Int. J. Syst. Evol. Microbiol.">
        <title>Pseudomonas aegrilactucae sp. nov. and Pseudomonas morbosilactucae sp. nov., pathogens causing bacterial rot of lettuce in Japan.</title>
        <authorList>
            <person name="Sawada H."/>
            <person name="Fujikawa T."/>
            <person name="Satou M."/>
        </authorList>
    </citation>
    <scope>NUCLEOTIDE SEQUENCE [LARGE SCALE GENOMIC DNA]</scope>
    <source>
        <strain evidence="7 8">MAFF 302030</strain>
    </source>
</reference>
<evidence type="ECO:0000256" key="1">
    <source>
        <dbReference type="ARBA" id="ARBA00022741"/>
    </source>
</evidence>
<dbReference type="InterPro" id="IPR013767">
    <property type="entry name" value="PAS_fold"/>
</dbReference>
<dbReference type="InterPro" id="IPR000014">
    <property type="entry name" value="PAS"/>
</dbReference>
<dbReference type="SMART" id="SM00382">
    <property type="entry name" value="AAA"/>
    <property type="match status" value="1"/>
</dbReference>
<evidence type="ECO:0000259" key="5">
    <source>
        <dbReference type="PROSITE" id="PS50045"/>
    </source>
</evidence>
<dbReference type="InterPro" id="IPR025662">
    <property type="entry name" value="Sigma_54_int_dom_ATP-bd_1"/>
</dbReference>
<dbReference type="Gene3D" id="3.40.50.300">
    <property type="entry name" value="P-loop containing nucleotide triphosphate hydrolases"/>
    <property type="match status" value="1"/>
</dbReference>
<protein>
    <submittedName>
        <fullName evidence="7">Sigma-54-dependent Fis family transcriptional regulator</fullName>
    </submittedName>
</protein>
<dbReference type="InterPro" id="IPR035965">
    <property type="entry name" value="PAS-like_dom_sf"/>
</dbReference>
<evidence type="ECO:0000313" key="8">
    <source>
        <dbReference type="Proteomes" id="UP001155059"/>
    </source>
</evidence>
<dbReference type="InterPro" id="IPR003593">
    <property type="entry name" value="AAA+_ATPase"/>
</dbReference>
<evidence type="ECO:0000256" key="2">
    <source>
        <dbReference type="ARBA" id="ARBA00022840"/>
    </source>
</evidence>
<dbReference type="GO" id="GO:0043565">
    <property type="term" value="F:sequence-specific DNA binding"/>
    <property type="evidence" value="ECO:0007669"/>
    <property type="project" value="InterPro"/>
</dbReference>
<sequence length="602" mass="65641">MDAHALQAQQRLVIARQRFVEGGALPADLLPSSVAQSWVRSRAAGLLPDQSWRPRQDVGLLPLDEQDQRLAACVRPEIDRLWQQIGGASWTIFCVNPQGMIVHARQARNLHGPLQPLQAGRRIQEADIGTTAPSCTLAEGVPMVLIGNQHYLSDFAQFFCVSVPIRGLHGEVIGALDITGIGDRQAGAVLEQLSHAAMAAENRLFNSLGDCRVLSLQHDPRLLGTPLQGLLAVDSSGRIQNANRAAQRLLGLEHYRPLGQRLDHLFEESSQLDLHRAPQQLTLSDGSRLYAQVLEQRRDSPPLAFPVASTSALGADPQLNQQLQQAHKAFAAGVPILLQGDTGTGKEVFARALHEHWNPQAPFVAINCAAIPESLIEAELFGYEEGTFTGARKGGALGQLEAAHGGTLLLDEIGDMPAALQTRLLRVLQEREITRLGSSTRRPLQVRLISATHCDLQQRMQQQSFREDLYYRLNGLCVRLPSLAQRQDLAPLIERLRLRYGAPPLDAQALQVLLRQPWPGNIRQLEQTLRLAAALAGDEALIRVEHLPAAMGADLESPAPGELHHSVRRTVAAALAANGGNITATASQLGISRTTLYKKLRG</sequence>
<organism evidence="7 8">
    <name type="scientific">Pseudomonas morbosilactucae</name>
    <dbReference type="NCBI Taxonomy" id="2938197"/>
    <lineage>
        <taxon>Bacteria</taxon>
        <taxon>Pseudomonadati</taxon>
        <taxon>Pseudomonadota</taxon>
        <taxon>Gammaproteobacteria</taxon>
        <taxon>Pseudomonadales</taxon>
        <taxon>Pseudomonadaceae</taxon>
        <taxon>Pseudomonas</taxon>
    </lineage>
</organism>